<keyword evidence="1" id="KW-1133">Transmembrane helix</keyword>
<feature type="transmembrane region" description="Helical" evidence="1">
    <location>
        <begin position="108"/>
        <end position="131"/>
    </location>
</feature>
<dbReference type="EMBL" id="JBHSSB010000014">
    <property type="protein sequence ID" value="MFC6294259.1"/>
    <property type="molecule type" value="Genomic_DNA"/>
</dbReference>
<reference evidence="3" key="1">
    <citation type="journal article" date="2019" name="Int. J. Syst. Evol. Microbiol.">
        <title>The Global Catalogue of Microorganisms (GCM) 10K type strain sequencing project: providing services to taxonomists for standard genome sequencing and annotation.</title>
        <authorList>
            <consortium name="The Broad Institute Genomics Platform"/>
            <consortium name="The Broad Institute Genome Sequencing Center for Infectious Disease"/>
            <person name="Wu L."/>
            <person name="Ma J."/>
        </authorList>
    </citation>
    <scope>NUCLEOTIDE SEQUENCE [LARGE SCALE GENOMIC DNA]</scope>
    <source>
        <strain evidence="3">CCM 8934</strain>
    </source>
</reference>
<comment type="caution">
    <text evidence="2">The sequence shown here is derived from an EMBL/GenBank/DDBJ whole genome shotgun (WGS) entry which is preliminary data.</text>
</comment>
<protein>
    <recommendedName>
        <fullName evidence="4">Integral membrane protein</fullName>
    </recommendedName>
</protein>
<evidence type="ECO:0008006" key="4">
    <source>
        <dbReference type="Google" id="ProtNLM"/>
    </source>
</evidence>
<feature type="transmembrane region" description="Helical" evidence="1">
    <location>
        <begin position="21"/>
        <end position="37"/>
    </location>
</feature>
<name>A0ABW1UEH1_9LACO</name>
<dbReference type="RefSeq" id="WP_137606017.1">
    <property type="nucleotide sequence ID" value="NZ_BJDH01000001.1"/>
</dbReference>
<evidence type="ECO:0000313" key="2">
    <source>
        <dbReference type="EMBL" id="MFC6294259.1"/>
    </source>
</evidence>
<sequence length="135" mass="15234">MTINLKQTLTSKNLLTTIDHWFIGTVSLLYLGLLISTKWTISMRWVAGASLLQWLVVHLIKTSRPQLKPTKLVTTFNSTLYNLGILIGLIMTVSYAILLALLTDHRWLIGQQLMIVLGICSCLLVANFIILRKLI</sequence>
<evidence type="ECO:0000256" key="1">
    <source>
        <dbReference type="SAM" id="Phobius"/>
    </source>
</evidence>
<keyword evidence="3" id="KW-1185">Reference proteome</keyword>
<proteinExistence type="predicted"/>
<keyword evidence="1" id="KW-0472">Membrane</keyword>
<keyword evidence="1" id="KW-0812">Transmembrane</keyword>
<feature type="transmembrane region" description="Helical" evidence="1">
    <location>
        <begin position="43"/>
        <end position="60"/>
    </location>
</feature>
<gene>
    <name evidence="2" type="ORF">ACFQH1_03460</name>
</gene>
<accession>A0ABW1UEH1</accession>
<organism evidence="2 3">
    <name type="scientific">Lactiplantibacillus daoliensis</name>
    <dbReference type="NCBI Taxonomy" id="2559916"/>
    <lineage>
        <taxon>Bacteria</taxon>
        <taxon>Bacillati</taxon>
        <taxon>Bacillota</taxon>
        <taxon>Bacilli</taxon>
        <taxon>Lactobacillales</taxon>
        <taxon>Lactobacillaceae</taxon>
        <taxon>Lactiplantibacillus</taxon>
    </lineage>
</organism>
<evidence type="ECO:0000313" key="3">
    <source>
        <dbReference type="Proteomes" id="UP001596227"/>
    </source>
</evidence>
<dbReference type="Proteomes" id="UP001596227">
    <property type="component" value="Unassembled WGS sequence"/>
</dbReference>
<feature type="transmembrane region" description="Helical" evidence="1">
    <location>
        <begin position="80"/>
        <end position="102"/>
    </location>
</feature>